<evidence type="ECO:0000256" key="6">
    <source>
        <dbReference type="ARBA" id="ARBA00035202"/>
    </source>
</evidence>
<dbReference type="GO" id="GO:0003735">
    <property type="term" value="F:structural constituent of ribosome"/>
    <property type="evidence" value="ECO:0007669"/>
    <property type="project" value="InterPro"/>
</dbReference>
<dbReference type="InterPro" id="IPR047865">
    <property type="entry name" value="Ribosomal_uL10_bac_type"/>
</dbReference>
<keyword evidence="9" id="KW-1185">Reference proteome</keyword>
<gene>
    <name evidence="7" type="primary">rplJ</name>
    <name evidence="8" type="ORF">DFR56_113139</name>
</gene>
<dbReference type="GO" id="GO:0070180">
    <property type="term" value="F:large ribosomal subunit rRNA binding"/>
    <property type="evidence" value="ECO:0007669"/>
    <property type="project" value="UniProtKB-UniRule"/>
</dbReference>
<evidence type="ECO:0000313" key="9">
    <source>
        <dbReference type="Proteomes" id="UP000247978"/>
    </source>
</evidence>
<dbReference type="InterPro" id="IPR022973">
    <property type="entry name" value="Ribosomal_uL10_bac"/>
</dbReference>
<organism evidence="8 9">
    <name type="scientific">Pseudogracilibacillus auburnensis</name>
    <dbReference type="NCBI Taxonomy" id="1494959"/>
    <lineage>
        <taxon>Bacteria</taxon>
        <taxon>Bacillati</taxon>
        <taxon>Bacillota</taxon>
        <taxon>Bacilli</taxon>
        <taxon>Bacillales</taxon>
        <taxon>Bacillaceae</taxon>
        <taxon>Pseudogracilibacillus</taxon>
    </lineage>
</organism>
<dbReference type="AlphaFoldDB" id="A0A2V3VV63"/>
<dbReference type="FunFam" id="3.30.70.1730:FF:000001">
    <property type="entry name" value="50S ribosomal protein L10"/>
    <property type="match status" value="1"/>
</dbReference>
<evidence type="ECO:0000256" key="4">
    <source>
        <dbReference type="ARBA" id="ARBA00022980"/>
    </source>
</evidence>
<keyword evidence="5 7" id="KW-0687">Ribonucleoprotein</keyword>
<dbReference type="RefSeq" id="WP_110396569.1">
    <property type="nucleotide sequence ID" value="NZ_JADIJL010000036.1"/>
</dbReference>
<dbReference type="InterPro" id="IPR001790">
    <property type="entry name" value="Ribosomal_uL10"/>
</dbReference>
<accession>A0A2V3VV63</accession>
<comment type="subunit">
    <text evidence="7">Part of the ribosomal stalk of the 50S ribosomal subunit. The N-terminus interacts with L11 and the large rRNA to form the base of the stalk. The C-terminus forms an elongated spine to which L12 dimers bind in a sequential fashion forming a multimeric L10(L12)X complex.</text>
</comment>
<comment type="similarity">
    <text evidence="1 7">Belongs to the universal ribosomal protein uL10 family.</text>
</comment>
<dbReference type="OrthoDB" id="9808307at2"/>
<protein>
    <recommendedName>
        <fullName evidence="6 7">Large ribosomal subunit protein uL10</fullName>
    </recommendedName>
</protein>
<dbReference type="Gene3D" id="6.10.250.290">
    <property type="match status" value="1"/>
</dbReference>
<evidence type="ECO:0000313" key="8">
    <source>
        <dbReference type="EMBL" id="PXW84894.1"/>
    </source>
</evidence>
<dbReference type="EMBL" id="QJJQ01000013">
    <property type="protein sequence ID" value="PXW84894.1"/>
    <property type="molecule type" value="Genomic_DNA"/>
</dbReference>
<evidence type="ECO:0000256" key="7">
    <source>
        <dbReference type="HAMAP-Rule" id="MF_00362"/>
    </source>
</evidence>
<dbReference type="CDD" id="cd05797">
    <property type="entry name" value="Ribosomal_L10"/>
    <property type="match status" value="1"/>
</dbReference>
<proteinExistence type="inferred from homology"/>
<dbReference type="PANTHER" id="PTHR11560">
    <property type="entry name" value="39S RIBOSOMAL PROTEIN L10, MITOCHONDRIAL"/>
    <property type="match status" value="1"/>
</dbReference>
<evidence type="ECO:0000256" key="5">
    <source>
        <dbReference type="ARBA" id="ARBA00023274"/>
    </source>
</evidence>
<evidence type="ECO:0000256" key="3">
    <source>
        <dbReference type="ARBA" id="ARBA00022884"/>
    </source>
</evidence>
<dbReference type="InterPro" id="IPR002363">
    <property type="entry name" value="Ribosomal_uL10_CS_bac"/>
</dbReference>
<keyword evidence="4 7" id="KW-0689">Ribosomal protein</keyword>
<dbReference type="NCBIfam" id="NF000955">
    <property type="entry name" value="PRK00099.1-1"/>
    <property type="match status" value="1"/>
</dbReference>
<evidence type="ECO:0000256" key="1">
    <source>
        <dbReference type="ARBA" id="ARBA00008889"/>
    </source>
</evidence>
<reference evidence="8 9" key="1">
    <citation type="submission" date="2018-05" db="EMBL/GenBank/DDBJ databases">
        <title>Genomic Encyclopedia of Type Strains, Phase IV (KMG-IV): sequencing the most valuable type-strain genomes for metagenomic binning, comparative biology and taxonomic classification.</title>
        <authorList>
            <person name="Goeker M."/>
        </authorList>
    </citation>
    <scope>NUCLEOTIDE SEQUENCE [LARGE SCALE GENOMIC DNA]</scope>
    <source>
        <strain evidence="8 9">DSM 28556</strain>
    </source>
</reference>
<dbReference type="SUPFAM" id="SSF160369">
    <property type="entry name" value="Ribosomal protein L10-like"/>
    <property type="match status" value="1"/>
</dbReference>
<dbReference type="PROSITE" id="PS01109">
    <property type="entry name" value="RIBOSOMAL_L10"/>
    <property type="match status" value="1"/>
</dbReference>
<dbReference type="Pfam" id="PF00466">
    <property type="entry name" value="Ribosomal_L10"/>
    <property type="match status" value="1"/>
</dbReference>
<keyword evidence="2 7" id="KW-0699">rRNA-binding</keyword>
<dbReference type="GO" id="GO:0006412">
    <property type="term" value="P:translation"/>
    <property type="evidence" value="ECO:0007669"/>
    <property type="project" value="UniProtKB-UniRule"/>
</dbReference>
<sequence>MASIEAKKQVVQEIAEKFNESQSSVLVDYRGLNVAEITALRKELRDNNIDYKVYKNTLTRRAVEEANLTELTDSLVGPTAVAFGKEDVVAPAKILHEFSKKHEALEIKGGVIEGKVATLDEIKELSTLPDYNGLVSMLLSVLQAPIRNLAYATKAIAEQKEEAAE</sequence>
<keyword evidence="3 7" id="KW-0694">RNA-binding</keyword>
<dbReference type="InterPro" id="IPR043141">
    <property type="entry name" value="Ribosomal_uL10-like_sf"/>
</dbReference>
<dbReference type="Proteomes" id="UP000247978">
    <property type="component" value="Unassembled WGS sequence"/>
</dbReference>
<dbReference type="HAMAP" id="MF_00362">
    <property type="entry name" value="Ribosomal_uL10"/>
    <property type="match status" value="1"/>
</dbReference>
<comment type="function">
    <text evidence="7">Forms part of the ribosomal stalk, playing a central role in the interaction of the ribosome with GTP-bound translation factors.</text>
</comment>
<evidence type="ECO:0000256" key="2">
    <source>
        <dbReference type="ARBA" id="ARBA00022730"/>
    </source>
</evidence>
<name>A0A2V3VV63_9BACI</name>
<comment type="caution">
    <text evidence="8">The sequence shown here is derived from an EMBL/GenBank/DDBJ whole genome shotgun (WGS) entry which is preliminary data.</text>
</comment>
<dbReference type="GO" id="GO:0015934">
    <property type="term" value="C:large ribosomal subunit"/>
    <property type="evidence" value="ECO:0007669"/>
    <property type="project" value="InterPro"/>
</dbReference>
<dbReference type="Gene3D" id="3.30.70.1730">
    <property type="match status" value="1"/>
</dbReference>